<dbReference type="EMBL" id="RCNT01000006">
    <property type="protein sequence ID" value="RMA41883.1"/>
    <property type="molecule type" value="Genomic_DNA"/>
</dbReference>
<dbReference type="Pfam" id="PF09538">
    <property type="entry name" value="FYDLN_acid"/>
    <property type="match status" value="1"/>
</dbReference>
<feature type="compositionally biased region" description="Acidic residues" evidence="1">
    <location>
        <begin position="80"/>
        <end position="100"/>
    </location>
</feature>
<proteinExistence type="predicted"/>
<protein>
    <submittedName>
        <fullName evidence="2">TIGR02300 family protein</fullName>
    </submittedName>
</protein>
<gene>
    <name evidence="2" type="ORF">D9R08_12650</name>
</gene>
<dbReference type="InterPro" id="IPR012644">
    <property type="entry name" value="CHP02300_FYDLN_acid"/>
</dbReference>
<organism evidence="2 3">
    <name type="scientific">Rhodophyticola porphyridii</name>
    <dbReference type="NCBI Taxonomy" id="1852017"/>
    <lineage>
        <taxon>Bacteria</taxon>
        <taxon>Pseudomonadati</taxon>
        <taxon>Pseudomonadota</taxon>
        <taxon>Alphaproteobacteria</taxon>
        <taxon>Rhodobacterales</taxon>
        <taxon>Roseobacteraceae</taxon>
        <taxon>Rhodophyticola</taxon>
    </lineage>
</organism>
<evidence type="ECO:0000313" key="3">
    <source>
        <dbReference type="Proteomes" id="UP000281343"/>
    </source>
</evidence>
<dbReference type="Proteomes" id="UP000281343">
    <property type="component" value="Unassembled WGS sequence"/>
</dbReference>
<dbReference type="AlphaFoldDB" id="A0A3L9Y6B1"/>
<dbReference type="RefSeq" id="WP_121898595.1">
    <property type="nucleotide sequence ID" value="NZ_RCNT01000006.1"/>
</dbReference>
<comment type="caution">
    <text evidence="2">The sequence shown here is derived from an EMBL/GenBank/DDBJ whole genome shotgun (WGS) entry which is preliminary data.</text>
</comment>
<feature type="region of interest" description="Disordered" evidence="1">
    <location>
        <begin position="80"/>
        <end position="118"/>
    </location>
</feature>
<sequence>MPKEEWGVKRVCPTTGKRFYDLNKDPIVSPYTGETVTLDTGKGSRTLVADKADKSATKKDVADDADEVVLDDDADLVLDDDADVDLDDDDDVLEDDDDTETVALDDLADVAATNDDDD</sequence>
<evidence type="ECO:0000313" key="2">
    <source>
        <dbReference type="EMBL" id="RMA41883.1"/>
    </source>
</evidence>
<name>A0A3L9Y6B1_9RHOB</name>
<feature type="compositionally biased region" description="Low complexity" evidence="1">
    <location>
        <begin position="101"/>
        <end position="118"/>
    </location>
</feature>
<dbReference type="NCBIfam" id="TIGR02300">
    <property type="entry name" value="FYDLN_acid"/>
    <property type="match status" value="1"/>
</dbReference>
<accession>A0A3L9Y6B1</accession>
<reference evidence="2 3" key="1">
    <citation type="submission" date="2018-10" db="EMBL/GenBank/DDBJ databases">
        <authorList>
            <person name="Jung H.S."/>
            <person name="Jeon C.O."/>
        </authorList>
    </citation>
    <scope>NUCLEOTIDE SEQUENCE [LARGE SCALE GENOMIC DNA]</scope>
    <source>
        <strain evidence="2 3">MA-7-27</strain>
    </source>
</reference>
<evidence type="ECO:0000256" key="1">
    <source>
        <dbReference type="SAM" id="MobiDB-lite"/>
    </source>
</evidence>
<keyword evidence="3" id="KW-1185">Reference proteome</keyword>
<dbReference type="OrthoDB" id="9815689at2"/>